<dbReference type="Proteomes" id="UP000199223">
    <property type="component" value="Unassembled WGS sequence"/>
</dbReference>
<evidence type="ECO:0000256" key="1">
    <source>
        <dbReference type="SAM" id="Phobius"/>
    </source>
</evidence>
<accession>A0A1H6YIZ3</accession>
<name>A0A1H6YIZ3_9DEIO</name>
<proteinExistence type="predicted"/>
<dbReference type="AlphaFoldDB" id="A0A1H6YIZ3"/>
<dbReference type="EMBL" id="FNZA01000007">
    <property type="protein sequence ID" value="SEJ37190.1"/>
    <property type="molecule type" value="Genomic_DNA"/>
</dbReference>
<evidence type="ECO:0000313" key="3">
    <source>
        <dbReference type="Proteomes" id="UP000199223"/>
    </source>
</evidence>
<organism evidence="2 3">
    <name type="scientific">Deinococcus reticulitermitis</name>
    <dbReference type="NCBI Taxonomy" id="856736"/>
    <lineage>
        <taxon>Bacteria</taxon>
        <taxon>Thermotogati</taxon>
        <taxon>Deinococcota</taxon>
        <taxon>Deinococci</taxon>
        <taxon>Deinococcales</taxon>
        <taxon>Deinococcaceae</taxon>
        <taxon>Deinococcus</taxon>
    </lineage>
</organism>
<protein>
    <recommendedName>
        <fullName evidence="4">Cell division protein FtsB</fullName>
    </recommendedName>
</protein>
<keyword evidence="1" id="KW-0472">Membrane</keyword>
<gene>
    <name evidence="2" type="ORF">SAMN04488058_10712</name>
</gene>
<evidence type="ECO:0000313" key="2">
    <source>
        <dbReference type="EMBL" id="SEJ37190.1"/>
    </source>
</evidence>
<reference evidence="3" key="1">
    <citation type="submission" date="2016-10" db="EMBL/GenBank/DDBJ databases">
        <authorList>
            <person name="Varghese N."/>
            <person name="Submissions S."/>
        </authorList>
    </citation>
    <scope>NUCLEOTIDE SEQUENCE [LARGE SCALE GENOMIC DNA]</scope>
    <source>
        <strain evidence="3">CGMCC 1.10218</strain>
    </source>
</reference>
<dbReference type="STRING" id="856736.SAMN04488058_10712"/>
<sequence>MDVSPPTPEAQAWRARWRRLRRFPLTMMIASLLLALGTVQLAFQIGTSVYRTVTWRQETAQVQVRVDTLQRDVQTLKDAQQAGSTVEYLRTLARCQGFVDPGELVVVASRAAGASGNICDSLRLP</sequence>
<keyword evidence="3" id="KW-1185">Reference proteome</keyword>
<keyword evidence="1" id="KW-1133">Transmembrane helix</keyword>
<evidence type="ECO:0008006" key="4">
    <source>
        <dbReference type="Google" id="ProtNLM"/>
    </source>
</evidence>
<feature type="transmembrane region" description="Helical" evidence="1">
    <location>
        <begin position="23"/>
        <end position="43"/>
    </location>
</feature>
<dbReference type="RefSeq" id="WP_177183131.1">
    <property type="nucleotide sequence ID" value="NZ_FNZA01000007.1"/>
</dbReference>
<keyword evidence="1" id="KW-0812">Transmembrane</keyword>